<dbReference type="OrthoDB" id="5766633at2"/>
<feature type="transmembrane region" description="Helical" evidence="1">
    <location>
        <begin position="50"/>
        <end position="73"/>
    </location>
</feature>
<keyword evidence="1" id="KW-0812">Transmembrane</keyword>
<proteinExistence type="predicted"/>
<dbReference type="eggNOG" id="ENOG5030K0S">
    <property type="taxonomic scope" value="Bacteria"/>
</dbReference>
<sequence precursor="true">MGDLAKAFLRMGRIGFWAQVGIGVVSVAMAISAIVLDRRTGMGTRDNPTLIQYLTGVSLLGLAFTTAWSYRYILLADRIADPARGLSMASLRQIVWTGVAASAMSLVLSMLIILFEAVQLFLYFLRAPQAGINVIQTTDGPATWVSAGDILSLTVVILMTFIEVLVLALGLWLLFTTTTYPAEEPAPQEAHDEVLSQ</sequence>
<dbReference type="PATRIC" id="fig|864069.3.peg.1170"/>
<organism evidence="2 3">
    <name type="scientific">Microvirga lotononidis</name>
    <dbReference type="NCBI Taxonomy" id="864069"/>
    <lineage>
        <taxon>Bacteria</taxon>
        <taxon>Pseudomonadati</taxon>
        <taxon>Pseudomonadota</taxon>
        <taxon>Alphaproteobacteria</taxon>
        <taxon>Hyphomicrobiales</taxon>
        <taxon>Methylobacteriaceae</taxon>
        <taxon>Microvirga</taxon>
    </lineage>
</organism>
<keyword evidence="1" id="KW-0472">Membrane</keyword>
<accession>I4Z209</accession>
<feature type="transmembrane region" description="Helical" evidence="1">
    <location>
        <begin position="94"/>
        <end position="115"/>
    </location>
</feature>
<dbReference type="Pfam" id="PF12263">
    <property type="entry name" value="DUF3611"/>
    <property type="match status" value="1"/>
</dbReference>
<keyword evidence="1" id="KW-1133">Transmembrane helix</keyword>
<protein>
    <submittedName>
        <fullName evidence="2">Uncharacterized protein</fullName>
    </submittedName>
</protein>
<feature type="transmembrane region" description="Helical" evidence="1">
    <location>
        <begin position="150"/>
        <end position="175"/>
    </location>
</feature>
<dbReference type="Proteomes" id="UP000003947">
    <property type="component" value="Unassembled WGS sequence"/>
</dbReference>
<dbReference type="HOGENOM" id="CLU_1382727_0_0_5"/>
<dbReference type="EMBL" id="JH660639">
    <property type="protein sequence ID" value="EIM30251.1"/>
    <property type="molecule type" value="Genomic_DNA"/>
</dbReference>
<keyword evidence="3" id="KW-1185">Reference proteome</keyword>
<dbReference type="STRING" id="864069.MicloDRAFT_00010560"/>
<evidence type="ECO:0000313" key="3">
    <source>
        <dbReference type="Proteomes" id="UP000003947"/>
    </source>
</evidence>
<dbReference type="AlphaFoldDB" id="I4Z209"/>
<evidence type="ECO:0000256" key="1">
    <source>
        <dbReference type="SAM" id="Phobius"/>
    </source>
</evidence>
<evidence type="ECO:0000313" key="2">
    <source>
        <dbReference type="EMBL" id="EIM30251.1"/>
    </source>
</evidence>
<name>I4Z209_9HYPH</name>
<feature type="transmembrane region" description="Helical" evidence="1">
    <location>
        <begin position="14"/>
        <end position="35"/>
    </location>
</feature>
<dbReference type="InterPro" id="IPR022051">
    <property type="entry name" value="DUF3611"/>
</dbReference>
<reference evidence="2 3" key="1">
    <citation type="submission" date="2012-02" db="EMBL/GenBank/DDBJ databases">
        <title>Improved High-Quality Draft sequence of Microvirga sp. WSM3557.</title>
        <authorList>
            <consortium name="US DOE Joint Genome Institute"/>
            <person name="Lucas S."/>
            <person name="Han J."/>
            <person name="Lapidus A."/>
            <person name="Cheng J.-F."/>
            <person name="Goodwin L."/>
            <person name="Pitluck S."/>
            <person name="Peters L."/>
            <person name="Zhang X."/>
            <person name="Detter J.C."/>
            <person name="Han C."/>
            <person name="Tapia R."/>
            <person name="Land M."/>
            <person name="Hauser L."/>
            <person name="Kyrpides N."/>
            <person name="Ivanova N."/>
            <person name="Pagani I."/>
            <person name="Brau L."/>
            <person name="Yates R."/>
            <person name="O'Hara G."/>
            <person name="Rui T."/>
            <person name="Howieson J."/>
            <person name="Reeve W."/>
            <person name="Woyke T."/>
        </authorList>
    </citation>
    <scope>NUCLEOTIDE SEQUENCE [LARGE SCALE GENOMIC DNA]</scope>
    <source>
        <strain evidence="2 3">WSM3557</strain>
    </source>
</reference>
<dbReference type="RefSeq" id="WP_009489708.1">
    <property type="nucleotide sequence ID" value="NZ_CP141050.1"/>
</dbReference>
<gene>
    <name evidence="2" type="ORF">MicloDRAFT_00010560</name>
</gene>